<name>A0A9Q0JGD6_9ROSI</name>
<feature type="domain" description="Zinc knuckle CX2CX4HX4C" evidence="3">
    <location>
        <begin position="174"/>
        <end position="221"/>
    </location>
</feature>
<dbReference type="PANTHER" id="PTHR31286">
    <property type="entry name" value="GLYCINE-RICH CELL WALL STRUCTURAL PROTEIN 1.8-LIKE"/>
    <property type="match status" value="1"/>
</dbReference>
<evidence type="ECO:0000259" key="3">
    <source>
        <dbReference type="Pfam" id="PF14392"/>
    </source>
</evidence>
<dbReference type="Pfam" id="PF14111">
    <property type="entry name" value="DUF4283"/>
    <property type="match status" value="1"/>
</dbReference>
<reference evidence="4" key="2">
    <citation type="journal article" date="2023" name="Plants (Basel)">
        <title>Annotation of the Turnera subulata (Passifloraceae) Draft Genome Reveals the S-Locus Evolved after the Divergence of Turneroideae from Passifloroideae in a Stepwise Manner.</title>
        <authorList>
            <person name="Henning P.M."/>
            <person name="Roalson E.H."/>
            <person name="Mir W."/>
            <person name="McCubbin A.G."/>
            <person name="Shore J.S."/>
        </authorList>
    </citation>
    <scope>NUCLEOTIDE SEQUENCE</scope>
    <source>
        <strain evidence="4">F60SS</strain>
    </source>
</reference>
<dbReference type="InterPro" id="IPR040256">
    <property type="entry name" value="At4g02000-like"/>
</dbReference>
<sequence>MNLGKPNSTVDNPTAEESTPLVFEEEEVDTEPSRAALCLVGSLWTARPFNAQALMRTQKQVWRPTHDVEIHQLDRNLFIFQFFHWQDKERVLEQEPWNFDNQILLLKNLEGDEQSSAINLTHVPLWVRAYDIPLHLRKPKFIELLGSKAGQFTQLDTDRDLQMSKFARMRISKDVRTPLIRGFIVTLKNGSLGWVYFKYERLPWFYFHCGCIGHLLRDCTKIDPDDLQNPALVPYTDEIRASPLRKPRGEPNPIPNTNTACRKLVFRPPGSSISKTSYGIPGNVDTQSNIHTH</sequence>
<dbReference type="Pfam" id="PF14392">
    <property type="entry name" value="zf-CCHC_4"/>
    <property type="match status" value="1"/>
</dbReference>
<dbReference type="AlphaFoldDB" id="A0A9Q0JGD6"/>
<feature type="compositionally biased region" description="Polar residues" evidence="1">
    <location>
        <begin position="1"/>
        <end position="17"/>
    </location>
</feature>
<evidence type="ECO:0000313" key="5">
    <source>
        <dbReference type="Proteomes" id="UP001141552"/>
    </source>
</evidence>
<dbReference type="Proteomes" id="UP001141552">
    <property type="component" value="Unassembled WGS sequence"/>
</dbReference>
<protein>
    <recommendedName>
        <fullName evidence="6">CCHC-type domain-containing protein</fullName>
    </recommendedName>
</protein>
<accession>A0A9Q0JGD6</accession>
<proteinExistence type="predicted"/>
<organism evidence="4 5">
    <name type="scientific">Turnera subulata</name>
    <dbReference type="NCBI Taxonomy" id="218843"/>
    <lineage>
        <taxon>Eukaryota</taxon>
        <taxon>Viridiplantae</taxon>
        <taxon>Streptophyta</taxon>
        <taxon>Embryophyta</taxon>
        <taxon>Tracheophyta</taxon>
        <taxon>Spermatophyta</taxon>
        <taxon>Magnoliopsida</taxon>
        <taxon>eudicotyledons</taxon>
        <taxon>Gunneridae</taxon>
        <taxon>Pentapetalae</taxon>
        <taxon>rosids</taxon>
        <taxon>fabids</taxon>
        <taxon>Malpighiales</taxon>
        <taxon>Passifloraceae</taxon>
        <taxon>Turnera</taxon>
    </lineage>
</organism>
<feature type="compositionally biased region" description="Polar residues" evidence="1">
    <location>
        <begin position="284"/>
        <end position="293"/>
    </location>
</feature>
<evidence type="ECO:0000256" key="1">
    <source>
        <dbReference type="SAM" id="MobiDB-lite"/>
    </source>
</evidence>
<dbReference type="EMBL" id="JAKUCV010002960">
    <property type="protein sequence ID" value="KAJ4840778.1"/>
    <property type="molecule type" value="Genomic_DNA"/>
</dbReference>
<evidence type="ECO:0008006" key="6">
    <source>
        <dbReference type="Google" id="ProtNLM"/>
    </source>
</evidence>
<reference evidence="4" key="1">
    <citation type="submission" date="2022-02" db="EMBL/GenBank/DDBJ databases">
        <authorList>
            <person name="Henning P.M."/>
            <person name="McCubbin A.G."/>
            <person name="Shore J.S."/>
        </authorList>
    </citation>
    <scope>NUCLEOTIDE SEQUENCE</scope>
    <source>
        <strain evidence="4">F60SS</strain>
        <tissue evidence="4">Leaves</tissue>
    </source>
</reference>
<dbReference type="InterPro" id="IPR025558">
    <property type="entry name" value="DUF4283"/>
</dbReference>
<gene>
    <name evidence="4" type="ORF">Tsubulata_042840</name>
</gene>
<feature type="region of interest" description="Disordered" evidence="1">
    <location>
        <begin position="240"/>
        <end position="293"/>
    </location>
</feature>
<evidence type="ECO:0000259" key="2">
    <source>
        <dbReference type="Pfam" id="PF14111"/>
    </source>
</evidence>
<feature type="region of interest" description="Disordered" evidence="1">
    <location>
        <begin position="1"/>
        <end position="20"/>
    </location>
</feature>
<dbReference type="InterPro" id="IPR025836">
    <property type="entry name" value="Zn_knuckle_CX2CX4HX4C"/>
</dbReference>
<comment type="caution">
    <text evidence="4">The sequence shown here is derived from an EMBL/GenBank/DDBJ whole genome shotgun (WGS) entry which is preliminary data.</text>
</comment>
<dbReference type="PANTHER" id="PTHR31286:SF167">
    <property type="entry name" value="OS09G0268800 PROTEIN"/>
    <property type="match status" value="1"/>
</dbReference>
<dbReference type="OrthoDB" id="1939268at2759"/>
<evidence type="ECO:0000313" key="4">
    <source>
        <dbReference type="EMBL" id="KAJ4840778.1"/>
    </source>
</evidence>
<feature type="domain" description="DUF4283" evidence="2">
    <location>
        <begin position="37"/>
        <end position="112"/>
    </location>
</feature>
<keyword evidence="5" id="KW-1185">Reference proteome</keyword>